<evidence type="ECO:0000313" key="2">
    <source>
        <dbReference type="Proteomes" id="UP000593578"/>
    </source>
</evidence>
<dbReference type="AlphaFoldDB" id="A0A7J8NSQ5"/>
<sequence length="52" mass="6059">MKQKYGDAYTLDCYVFKNLPKIGPLCLLLFQCLTVRFQTLTLQNSLLSLKHH</sequence>
<dbReference type="EMBL" id="JABEZZ010000002">
    <property type="protein sequence ID" value="MBA0579968.1"/>
    <property type="molecule type" value="Genomic_DNA"/>
</dbReference>
<reference evidence="1 2" key="1">
    <citation type="journal article" date="2019" name="Genome Biol. Evol.">
        <title>Insights into the evolution of the New World diploid cottons (Gossypium, subgenus Houzingenia) based on genome sequencing.</title>
        <authorList>
            <person name="Grover C.E."/>
            <person name="Arick M.A. 2nd"/>
            <person name="Thrash A."/>
            <person name="Conover J.L."/>
            <person name="Sanders W.S."/>
            <person name="Peterson D.G."/>
            <person name="Frelichowski J.E."/>
            <person name="Scheffler J.A."/>
            <person name="Scheffler B.E."/>
            <person name="Wendel J.F."/>
        </authorList>
    </citation>
    <scope>NUCLEOTIDE SEQUENCE [LARGE SCALE GENOMIC DNA]</scope>
    <source>
        <strain evidence="1">8</strain>
        <tissue evidence="1">Leaf</tissue>
    </source>
</reference>
<protein>
    <submittedName>
        <fullName evidence="1">Uncharacterized protein</fullName>
    </submittedName>
</protein>
<name>A0A7J8NSQ5_GOSRA</name>
<accession>A0A7J8NSQ5</accession>
<proteinExistence type="predicted"/>
<gene>
    <name evidence="1" type="ORF">Gorai_022208</name>
</gene>
<organism evidence="1 2">
    <name type="scientific">Gossypium raimondii</name>
    <name type="common">Peruvian cotton</name>
    <name type="synonym">Gossypium klotzschianum subsp. raimondii</name>
    <dbReference type="NCBI Taxonomy" id="29730"/>
    <lineage>
        <taxon>Eukaryota</taxon>
        <taxon>Viridiplantae</taxon>
        <taxon>Streptophyta</taxon>
        <taxon>Embryophyta</taxon>
        <taxon>Tracheophyta</taxon>
        <taxon>Spermatophyta</taxon>
        <taxon>Magnoliopsida</taxon>
        <taxon>eudicotyledons</taxon>
        <taxon>Gunneridae</taxon>
        <taxon>Pentapetalae</taxon>
        <taxon>rosids</taxon>
        <taxon>malvids</taxon>
        <taxon>Malvales</taxon>
        <taxon>Malvaceae</taxon>
        <taxon>Malvoideae</taxon>
        <taxon>Gossypium</taxon>
    </lineage>
</organism>
<evidence type="ECO:0000313" key="1">
    <source>
        <dbReference type="EMBL" id="MBA0579968.1"/>
    </source>
</evidence>
<dbReference type="Proteomes" id="UP000593578">
    <property type="component" value="Unassembled WGS sequence"/>
</dbReference>
<comment type="caution">
    <text evidence="1">The sequence shown here is derived from an EMBL/GenBank/DDBJ whole genome shotgun (WGS) entry which is preliminary data.</text>
</comment>